<evidence type="ECO:0000259" key="1">
    <source>
        <dbReference type="PROSITE" id="PS51819"/>
    </source>
</evidence>
<dbReference type="InterPro" id="IPR041581">
    <property type="entry name" value="Glyoxalase_6"/>
</dbReference>
<gene>
    <name evidence="2" type="ORF">CWE06_02890</name>
</gene>
<organism evidence="2 3">
    <name type="scientific">Aliidiomarina haloalkalitolerans</name>
    <dbReference type="NCBI Taxonomy" id="859059"/>
    <lineage>
        <taxon>Bacteria</taxon>
        <taxon>Pseudomonadati</taxon>
        <taxon>Pseudomonadota</taxon>
        <taxon>Gammaproteobacteria</taxon>
        <taxon>Alteromonadales</taxon>
        <taxon>Idiomarinaceae</taxon>
        <taxon>Aliidiomarina</taxon>
    </lineage>
</organism>
<dbReference type="PANTHER" id="PTHR33993">
    <property type="entry name" value="GLYOXALASE-RELATED"/>
    <property type="match status" value="1"/>
</dbReference>
<dbReference type="Proteomes" id="UP000288212">
    <property type="component" value="Unassembled WGS sequence"/>
</dbReference>
<dbReference type="PANTHER" id="PTHR33993:SF5">
    <property type="entry name" value="GLYOXALASE"/>
    <property type="match status" value="1"/>
</dbReference>
<accession>A0A432VZM4</accession>
<dbReference type="SUPFAM" id="SSF54593">
    <property type="entry name" value="Glyoxalase/Bleomycin resistance protein/Dihydroxybiphenyl dioxygenase"/>
    <property type="match status" value="1"/>
</dbReference>
<evidence type="ECO:0000313" key="3">
    <source>
        <dbReference type="Proteomes" id="UP000288212"/>
    </source>
</evidence>
<dbReference type="AlphaFoldDB" id="A0A432VZM4"/>
<name>A0A432VZM4_9GAMM</name>
<dbReference type="OrthoDB" id="9799428at2"/>
<dbReference type="InterPro" id="IPR029068">
    <property type="entry name" value="Glyas_Bleomycin-R_OHBP_Dase"/>
</dbReference>
<keyword evidence="3" id="KW-1185">Reference proteome</keyword>
<comment type="caution">
    <text evidence="2">The sequence shown here is derived from an EMBL/GenBank/DDBJ whole genome shotgun (WGS) entry which is preliminary data.</text>
</comment>
<protein>
    <submittedName>
        <fullName evidence="2">Glyoxalase</fullName>
    </submittedName>
</protein>
<proteinExistence type="predicted"/>
<evidence type="ECO:0000313" key="2">
    <source>
        <dbReference type="EMBL" id="RUO22098.1"/>
    </source>
</evidence>
<dbReference type="InterPro" id="IPR037523">
    <property type="entry name" value="VOC_core"/>
</dbReference>
<dbReference type="Pfam" id="PF18029">
    <property type="entry name" value="Glyoxalase_6"/>
    <property type="match status" value="1"/>
</dbReference>
<reference evidence="2 3" key="1">
    <citation type="journal article" date="2011" name="Front. Microbiol.">
        <title>Genomic signatures of strain selection and enhancement in Bacillus atrophaeus var. globigii, a historical biowarfare simulant.</title>
        <authorList>
            <person name="Gibbons H.S."/>
            <person name="Broomall S.M."/>
            <person name="McNew L.A."/>
            <person name="Daligault H."/>
            <person name="Chapman C."/>
            <person name="Bruce D."/>
            <person name="Karavis M."/>
            <person name="Krepps M."/>
            <person name="McGregor P.A."/>
            <person name="Hong C."/>
            <person name="Park K.H."/>
            <person name="Akmal A."/>
            <person name="Feldman A."/>
            <person name="Lin J.S."/>
            <person name="Chang W.E."/>
            <person name="Higgs B.W."/>
            <person name="Demirev P."/>
            <person name="Lindquist J."/>
            <person name="Liem A."/>
            <person name="Fochler E."/>
            <person name="Read T.D."/>
            <person name="Tapia R."/>
            <person name="Johnson S."/>
            <person name="Bishop-Lilly K.A."/>
            <person name="Detter C."/>
            <person name="Han C."/>
            <person name="Sozhamannan S."/>
            <person name="Rosenzweig C.N."/>
            <person name="Skowronski E.W."/>
        </authorList>
    </citation>
    <scope>NUCLEOTIDE SEQUENCE [LARGE SCALE GENOMIC DNA]</scope>
    <source>
        <strain evidence="2 3">AK5</strain>
    </source>
</reference>
<dbReference type="Gene3D" id="3.10.180.10">
    <property type="entry name" value="2,3-Dihydroxybiphenyl 1,2-Dioxygenase, domain 1"/>
    <property type="match status" value="1"/>
</dbReference>
<dbReference type="EMBL" id="PIPI01000001">
    <property type="protein sequence ID" value="RUO22098.1"/>
    <property type="molecule type" value="Genomic_DNA"/>
</dbReference>
<dbReference type="InterPro" id="IPR052164">
    <property type="entry name" value="Anthracycline_SecMetBiosynth"/>
</dbReference>
<feature type="domain" description="VOC" evidence="1">
    <location>
        <begin position="13"/>
        <end position="126"/>
    </location>
</feature>
<dbReference type="PROSITE" id="PS51819">
    <property type="entry name" value="VOC"/>
    <property type="match status" value="1"/>
</dbReference>
<sequence>MPTHAEDREQVAGFGGFFFKAEDPQTLALWYEEHLGVKRTPRSYEEEPWQQEGGTTIFGVFGANSTYFGRSEQQWMINFRVHDLDAMVAQLRAAEIDVEVDPNEYPNGRFARLQDPEGNPIQLWQEYEIKE</sequence>